<keyword evidence="3" id="KW-1185">Reference proteome</keyword>
<dbReference type="Gene3D" id="3.40.50.720">
    <property type="entry name" value="NAD(P)-binding Rossmann-like Domain"/>
    <property type="match status" value="1"/>
</dbReference>
<dbReference type="RefSeq" id="WP_274106787.1">
    <property type="nucleotide sequence ID" value="NZ_JAPCKI010000001.1"/>
</dbReference>
<dbReference type="Gene3D" id="3.90.180.10">
    <property type="entry name" value="Medium-chain alcohol dehydrogenases, catalytic domain"/>
    <property type="match status" value="1"/>
</dbReference>
<gene>
    <name evidence="2" type="ORF">OIN59_02430</name>
</gene>
<dbReference type="InterPro" id="IPR036291">
    <property type="entry name" value="NAD(P)-bd_dom_sf"/>
</dbReference>
<dbReference type="InterPro" id="IPR011032">
    <property type="entry name" value="GroES-like_sf"/>
</dbReference>
<dbReference type="Pfam" id="PF00107">
    <property type="entry name" value="ADH_zinc_N"/>
    <property type="match status" value="1"/>
</dbReference>
<evidence type="ECO:0000259" key="1">
    <source>
        <dbReference type="SMART" id="SM00829"/>
    </source>
</evidence>
<proteinExistence type="predicted"/>
<dbReference type="SUPFAM" id="SSF50129">
    <property type="entry name" value="GroES-like"/>
    <property type="match status" value="1"/>
</dbReference>
<feature type="domain" description="Enoyl reductase (ER)" evidence="1">
    <location>
        <begin position="17"/>
        <end position="335"/>
    </location>
</feature>
<sequence length="339" mass="34859">MTPLPPHLMRWQLAGVGAQHLEYVEAPMPSPTGHEVLVRVDAVSLNYRDQLVIDNQYGMGAALPFTPGSDMAGQVVATGPDVHRWKSGQAVISTFTAGWLDGQAPADAMPLGVPGPGVLATHVLVHEDWLVAAPTTLDAAAASTLPCAGLTAWMALVENGGLRAGQTVLVHGTGGVALFGVQVARLHGAQVYVTSGSPEKTSAVLALGATQVLPRSGPWPAELLTLTGGRGVDHVLETAGGATLDQSLQALAQGGHVAYIGVMEGVGFSGSGFDLISKRARVQGVSVGHRRALQDLVRAVDAGGLQPVIAARYPAAALHEALAHLARGPLGKVVVTFSQ</sequence>
<accession>A0ABT5RRE9</accession>
<dbReference type="InterPro" id="IPR052711">
    <property type="entry name" value="Zinc_ADH-like"/>
</dbReference>
<dbReference type="Proteomes" id="UP001148932">
    <property type="component" value="Unassembled WGS sequence"/>
</dbReference>
<dbReference type="CDD" id="cd08276">
    <property type="entry name" value="MDR7"/>
    <property type="match status" value="1"/>
</dbReference>
<dbReference type="Pfam" id="PF08240">
    <property type="entry name" value="ADH_N"/>
    <property type="match status" value="1"/>
</dbReference>
<dbReference type="InterPro" id="IPR013149">
    <property type="entry name" value="ADH-like_C"/>
</dbReference>
<dbReference type="InterPro" id="IPR013154">
    <property type="entry name" value="ADH-like_N"/>
</dbReference>
<evidence type="ECO:0000313" key="3">
    <source>
        <dbReference type="Proteomes" id="UP001148932"/>
    </source>
</evidence>
<dbReference type="SMART" id="SM00829">
    <property type="entry name" value="PKS_ER"/>
    <property type="match status" value="1"/>
</dbReference>
<comment type="caution">
    <text evidence="2">The sequence shown here is derived from an EMBL/GenBank/DDBJ whole genome shotgun (WGS) entry which is preliminary data.</text>
</comment>
<name>A0ABT5RRE9_9BURK</name>
<protein>
    <submittedName>
        <fullName evidence="2">NAD(P)-dependent alcohol dehydrogenase</fullName>
    </submittedName>
</protein>
<reference evidence="2" key="1">
    <citation type="submission" date="2022-10" db="EMBL/GenBank/DDBJ databases">
        <title>Description of microaerobic benzene degrading bacteria.</title>
        <authorList>
            <person name="Bedics A."/>
            <person name="Tancsics A."/>
            <person name="Banerjee S."/>
        </authorList>
    </citation>
    <scope>NUCLEOTIDE SEQUENCE</scope>
    <source>
        <strain evidence="2">D2M1</strain>
    </source>
</reference>
<evidence type="ECO:0000313" key="2">
    <source>
        <dbReference type="EMBL" id="MDD2176270.1"/>
    </source>
</evidence>
<dbReference type="InterPro" id="IPR020843">
    <property type="entry name" value="ER"/>
</dbReference>
<dbReference type="PANTHER" id="PTHR45033:SF2">
    <property type="entry name" value="ZINC-TYPE ALCOHOL DEHYDROGENASE-LIKE PROTEIN C1773.06C"/>
    <property type="match status" value="1"/>
</dbReference>
<dbReference type="EMBL" id="JAPCKI010000001">
    <property type="protein sequence ID" value="MDD2176270.1"/>
    <property type="molecule type" value="Genomic_DNA"/>
</dbReference>
<organism evidence="2 3">
    <name type="scientific">Acidovorax benzenivorans</name>
    <dbReference type="NCBI Taxonomy" id="2987520"/>
    <lineage>
        <taxon>Bacteria</taxon>
        <taxon>Pseudomonadati</taxon>
        <taxon>Pseudomonadota</taxon>
        <taxon>Betaproteobacteria</taxon>
        <taxon>Burkholderiales</taxon>
        <taxon>Comamonadaceae</taxon>
        <taxon>Acidovorax</taxon>
    </lineage>
</organism>
<dbReference type="SUPFAM" id="SSF51735">
    <property type="entry name" value="NAD(P)-binding Rossmann-fold domains"/>
    <property type="match status" value="1"/>
</dbReference>
<dbReference type="PANTHER" id="PTHR45033">
    <property type="match status" value="1"/>
</dbReference>